<dbReference type="InterPro" id="IPR002401">
    <property type="entry name" value="Cyt_P450_E_grp-I"/>
</dbReference>
<evidence type="ECO:0000256" key="7">
    <source>
        <dbReference type="ARBA" id="ARBA00023033"/>
    </source>
</evidence>
<dbReference type="GO" id="GO:0008203">
    <property type="term" value="P:cholesterol metabolic process"/>
    <property type="evidence" value="ECO:0007669"/>
    <property type="project" value="TreeGrafter"/>
</dbReference>
<evidence type="ECO:0000256" key="2">
    <source>
        <dbReference type="ARBA" id="ARBA00010617"/>
    </source>
</evidence>
<keyword evidence="3" id="KW-0349">Heme</keyword>
<comment type="similarity">
    <text evidence="2">Belongs to the cytochrome P450 family.</text>
</comment>
<dbReference type="GO" id="GO:0006700">
    <property type="term" value="P:C21-steroid hormone biosynthetic process"/>
    <property type="evidence" value="ECO:0007669"/>
    <property type="project" value="TreeGrafter"/>
</dbReference>
<dbReference type="PRINTS" id="PR00385">
    <property type="entry name" value="P450"/>
</dbReference>
<name>A0A8C5H0J1_GOUWI</name>
<dbReference type="Proteomes" id="UP000694680">
    <property type="component" value="Unassembled WGS sequence"/>
</dbReference>
<dbReference type="Pfam" id="PF00067">
    <property type="entry name" value="p450"/>
    <property type="match status" value="1"/>
</dbReference>
<keyword evidence="6" id="KW-0408">Iron</keyword>
<evidence type="ECO:0008006" key="10">
    <source>
        <dbReference type="Google" id="ProtNLM"/>
    </source>
</evidence>
<accession>A0A8C5H0J1</accession>
<dbReference type="SUPFAM" id="SSF48264">
    <property type="entry name" value="Cytochrome P450"/>
    <property type="match status" value="1"/>
</dbReference>
<dbReference type="GO" id="GO:0006704">
    <property type="term" value="P:glucocorticoid biosynthetic process"/>
    <property type="evidence" value="ECO:0007669"/>
    <property type="project" value="TreeGrafter"/>
</dbReference>
<dbReference type="Gene3D" id="1.10.630.10">
    <property type="entry name" value="Cytochrome P450"/>
    <property type="match status" value="1"/>
</dbReference>
<dbReference type="GO" id="GO:0005506">
    <property type="term" value="F:iron ion binding"/>
    <property type="evidence" value="ECO:0007669"/>
    <property type="project" value="InterPro"/>
</dbReference>
<dbReference type="GO" id="GO:0071375">
    <property type="term" value="P:cellular response to peptide hormone stimulus"/>
    <property type="evidence" value="ECO:0007669"/>
    <property type="project" value="TreeGrafter"/>
</dbReference>
<dbReference type="PANTHER" id="PTHR24279:SF123">
    <property type="entry name" value="CYTOCHROME P450 FAMILY 27 SUBFAMILY A MEMBER 1"/>
    <property type="match status" value="1"/>
</dbReference>
<keyword evidence="9" id="KW-1185">Reference proteome</keyword>
<evidence type="ECO:0000256" key="6">
    <source>
        <dbReference type="ARBA" id="ARBA00023004"/>
    </source>
</evidence>
<dbReference type="GO" id="GO:0034650">
    <property type="term" value="P:cortisol metabolic process"/>
    <property type="evidence" value="ECO:0007669"/>
    <property type="project" value="TreeGrafter"/>
</dbReference>
<evidence type="ECO:0000256" key="3">
    <source>
        <dbReference type="ARBA" id="ARBA00022617"/>
    </source>
</evidence>
<reference evidence="8" key="2">
    <citation type="submission" date="2025-09" db="UniProtKB">
        <authorList>
            <consortium name="Ensembl"/>
        </authorList>
    </citation>
    <scope>IDENTIFICATION</scope>
</reference>
<sequence length="148" mass="16826">MITPSFETQHDPECCHESLCFFSACFIPAKELIDKKIELIQQHVDTDQDMEGEYLTYLLSNVQMSTKDVYGSITELLLAGVDTTSNTLTWALYQLSINPRIQDRLYEEVSTTVPADRIPTAADVTHMPYLRAVIKETLRMQGLRSSFS</sequence>
<comment type="cofactor">
    <cofactor evidence="1">
        <name>heme</name>
        <dbReference type="ChEBI" id="CHEBI:30413"/>
    </cofactor>
</comment>
<dbReference type="InterPro" id="IPR001128">
    <property type="entry name" value="Cyt_P450"/>
</dbReference>
<organism evidence="8 9">
    <name type="scientific">Gouania willdenowi</name>
    <name type="common">Blunt-snouted clingfish</name>
    <name type="synonym">Lepadogaster willdenowi</name>
    <dbReference type="NCBI Taxonomy" id="441366"/>
    <lineage>
        <taxon>Eukaryota</taxon>
        <taxon>Metazoa</taxon>
        <taxon>Chordata</taxon>
        <taxon>Craniata</taxon>
        <taxon>Vertebrata</taxon>
        <taxon>Euteleostomi</taxon>
        <taxon>Actinopterygii</taxon>
        <taxon>Neopterygii</taxon>
        <taxon>Teleostei</taxon>
        <taxon>Neoteleostei</taxon>
        <taxon>Acanthomorphata</taxon>
        <taxon>Ovalentaria</taxon>
        <taxon>Blenniimorphae</taxon>
        <taxon>Blenniiformes</taxon>
        <taxon>Gobiesocoidei</taxon>
        <taxon>Gobiesocidae</taxon>
        <taxon>Gobiesocinae</taxon>
        <taxon>Gouania</taxon>
    </lineage>
</organism>
<evidence type="ECO:0000256" key="5">
    <source>
        <dbReference type="ARBA" id="ARBA00023002"/>
    </source>
</evidence>
<keyword evidence="7" id="KW-0503">Monooxygenase</keyword>
<dbReference type="InterPro" id="IPR036396">
    <property type="entry name" value="Cyt_P450_sf"/>
</dbReference>
<reference evidence="8" key="1">
    <citation type="submission" date="2025-08" db="UniProtKB">
        <authorList>
            <consortium name="Ensembl"/>
        </authorList>
    </citation>
    <scope>IDENTIFICATION</scope>
</reference>
<keyword evidence="4" id="KW-0479">Metal-binding</keyword>
<evidence type="ECO:0000256" key="1">
    <source>
        <dbReference type="ARBA" id="ARBA00001971"/>
    </source>
</evidence>
<dbReference type="GO" id="GO:0005743">
    <property type="term" value="C:mitochondrial inner membrane"/>
    <property type="evidence" value="ECO:0007669"/>
    <property type="project" value="TreeGrafter"/>
</dbReference>
<dbReference type="PRINTS" id="PR00463">
    <property type="entry name" value="EP450I"/>
</dbReference>
<dbReference type="GO" id="GO:0004497">
    <property type="term" value="F:monooxygenase activity"/>
    <property type="evidence" value="ECO:0007669"/>
    <property type="project" value="UniProtKB-KW"/>
</dbReference>
<dbReference type="GO" id="GO:0016705">
    <property type="term" value="F:oxidoreductase activity, acting on paired donors, with incorporation or reduction of molecular oxygen"/>
    <property type="evidence" value="ECO:0007669"/>
    <property type="project" value="InterPro"/>
</dbReference>
<proteinExistence type="inferred from homology"/>
<dbReference type="Ensembl" id="ENSGWIT00000041642.1">
    <property type="protein sequence ID" value="ENSGWIP00000038247.1"/>
    <property type="gene ID" value="ENSGWIG00000019581.1"/>
</dbReference>
<dbReference type="AlphaFoldDB" id="A0A8C5H0J1"/>
<dbReference type="PANTHER" id="PTHR24279">
    <property type="entry name" value="CYTOCHROME P450"/>
    <property type="match status" value="1"/>
</dbReference>
<evidence type="ECO:0000313" key="9">
    <source>
        <dbReference type="Proteomes" id="UP000694680"/>
    </source>
</evidence>
<keyword evidence="5" id="KW-0560">Oxidoreductase</keyword>
<evidence type="ECO:0000313" key="8">
    <source>
        <dbReference type="Ensembl" id="ENSGWIP00000038247.1"/>
    </source>
</evidence>
<dbReference type="InterPro" id="IPR050479">
    <property type="entry name" value="CYP11_CYP27_families"/>
</dbReference>
<protein>
    <recommendedName>
        <fullName evidence="10">Cytochrome P450</fullName>
    </recommendedName>
</protein>
<evidence type="ECO:0000256" key="4">
    <source>
        <dbReference type="ARBA" id="ARBA00022723"/>
    </source>
</evidence>
<dbReference type="GO" id="GO:0020037">
    <property type="term" value="F:heme binding"/>
    <property type="evidence" value="ECO:0007669"/>
    <property type="project" value="InterPro"/>
</dbReference>